<sequence>MFTNQSQQLGGFAVPQGTDHGILGTPFFPQRGNPSPQAWQSAARVLGTPFVLKTKPENMSKKGIEDFYMPWAGDHLKVKDVGPARKTIKKGQERFRQGYLAHPKMATVVMKDALSLGSYLTLDECHWCSMCGEKLELIILNVKKEEI</sequence>
<gene>
    <name evidence="1" type="ORF">WMY93_011355</name>
</gene>
<organism evidence="1 2">
    <name type="scientific">Mugilogobius chulae</name>
    <name type="common">yellowstripe goby</name>
    <dbReference type="NCBI Taxonomy" id="88201"/>
    <lineage>
        <taxon>Eukaryota</taxon>
        <taxon>Metazoa</taxon>
        <taxon>Chordata</taxon>
        <taxon>Craniata</taxon>
        <taxon>Vertebrata</taxon>
        <taxon>Euteleostomi</taxon>
        <taxon>Actinopterygii</taxon>
        <taxon>Neopterygii</taxon>
        <taxon>Teleostei</taxon>
        <taxon>Neoteleostei</taxon>
        <taxon>Acanthomorphata</taxon>
        <taxon>Gobiaria</taxon>
        <taxon>Gobiiformes</taxon>
        <taxon>Gobioidei</taxon>
        <taxon>Gobiidae</taxon>
        <taxon>Gobionellinae</taxon>
        <taxon>Mugilogobius</taxon>
    </lineage>
</organism>
<accession>A0AAW0PBA5</accession>
<evidence type="ECO:0000313" key="2">
    <source>
        <dbReference type="Proteomes" id="UP001460270"/>
    </source>
</evidence>
<evidence type="ECO:0000313" key="1">
    <source>
        <dbReference type="EMBL" id="KAK7915594.1"/>
    </source>
</evidence>
<comment type="caution">
    <text evidence="1">The sequence shown here is derived from an EMBL/GenBank/DDBJ whole genome shotgun (WGS) entry which is preliminary data.</text>
</comment>
<dbReference type="EMBL" id="JBBPFD010000008">
    <property type="protein sequence ID" value="KAK7915594.1"/>
    <property type="molecule type" value="Genomic_DNA"/>
</dbReference>
<name>A0AAW0PBA5_9GOBI</name>
<dbReference type="Proteomes" id="UP001460270">
    <property type="component" value="Unassembled WGS sequence"/>
</dbReference>
<dbReference type="AlphaFoldDB" id="A0AAW0PBA5"/>
<reference evidence="2" key="1">
    <citation type="submission" date="2024-04" db="EMBL/GenBank/DDBJ databases">
        <title>Salinicola lusitanus LLJ914,a marine bacterium isolated from the Okinawa Trough.</title>
        <authorList>
            <person name="Li J."/>
        </authorList>
    </citation>
    <scope>NUCLEOTIDE SEQUENCE [LARGE SCALE GENOMIC DNA]</scope>
</reference>
<keyword evidence="2" id="KW-1185">Reference proteome</keyword>
<proteinExistence type="predicted"/>
<protein>
    <submittedName>
        <fullName evidence="1">Uncharacterized protein</fullName>
    </submittedName>
</protein>